<feature type="domain" description="Bacterial sugar transferase" evidence="3">
    <location>
        <begin position="51"/>
        <end position="226"/>
    </location>
</feature>
<dbReference type="PANTHER" id="PTHR30576:SF8">
    <property type="entry name" value="UNDECAPRENYL-PHOSPHATE GALACTOSE PHOSPHOTRANSFERASE"/>
    <property type="match status" value="1"/>
</dbReference>
<dbReference type="AlphaFoldDB" id="E9S8K1"/>
<dbReference type="Pfam" id="PF02397">
    <property type="entry name" value="Bac_transf"/>
    <property type="match status" value="1"/>
</dbReference>
<keyword evidence="2" id="KW-0812">Transmembrane</keyword>
<dbReference type="RefSeq" id="WP_002847303.1">
    <property type="nucleotide sequence ID" value="NZ_ADKM02000024.1"/>
</dbReference>
<keyword evidence="2" id="KW-0472">Membrane</keyword>
<keyword evidence="2" id="KW-1133">Transmembrane helix</keyword>
<dbReference type="EMBL" id="ADKM02000024">
    <property type="protein sequence ID" value="EGC04408.1"/>
    <property type="molecule type" value="Genomic_DNA"/>
</dbReference>
<protein>
    <submittedName>
        <fullName evidence="4">Bacterial sugar transferase</fullName>
        <ecNumber evidence="4">2.4.1.-</ecNumber>
    </submittedName>
</protein>
<evidence type="ECO:0000256" key="1">
    <source>
        <dbReference type="ARBA" id="ARBA00006464"/>
    </source>
</evidence>
<name>E9S8K1_RUMAL</name>
<dbReference type="EC" id="2.4.1.-" evidence="4"/>
<sequence>MKFVLKIIEIIIALAAFASVVAFISERIDEIKNKGAKFVHKPYGIYERFIKRPLDCFLSTGALIVLSPVLAVTALLVRTKLGSPVLFTQDRPGRNEKVFKLYKFRTMLPPKGGVIDPSQDAARLTPFGKKLRATSLDELPELFNMIKGDMSVVGPRPLLVQYLDRYNEHQARRHEVRPGFTGLAQVHGRNAISWGEKFEWDVKYVDHVTFLGDWKIIFDTIKTVVKREGISAAGEATMGEFLGTEEK</sequence>
<evidence type="ECO:0000313" key="4">
    <source>
        <dbReference type="EMBL" id="EGC04408.1"/>
    </source>
</evidence>
<dbReference type="PANTHER" id="PTHR30576">
    <property type="entry name" value="COLANIC BIOSYNTHESIS UDP-GLUCOSE LIPID CARRIER TRANSFERASE"/>
    <property type="match status" value="1"/>
</dbReference>
<evidence type="ECO:0000259" key="3">
    <source>
        <dbReference type="Pfam" id="PF02397"/>
    </source>
</evidence>
<keyword evidence="4" id="KW-0808">Transferase</keyword>
<dbReference type="STRING" id="246199.CUS_5340"/>
<organism evidence="4 5">
    <name type="scientific">Ruminococcus albus 8</name>
    <dbReference type="NCBI Taxonomy" id="246199"/>
    <lineage>
        <taxon>Bacteria</taxon>
        <taxon>Bacillati</taxon>
        <taxon>Bacillota</taxon>
        <taxon>Clostridia</taxon>
        <taxon>Eubacteriales</taxon>
        <taxon>Oscillospiraceae</taxon>
        <taxon>Ruminococcus</taxon>
    </lineage>
</organism>
<dbReference type="GO" id="GO:0016780">
    <property type="term" value="F:phosphotransferase activity, for other substituted phosphate groups"/>
    <property type="evidence" value="ECO:0007669"/>
    <property type="project" value="TreeGrafter"/>
</dbReference>
<dbReference type="GO" id="GO:0016757">
    <property type="term" value="F:glycosyltransferase activity"/>
    <property type="evidence" value="ECO:0007669"/>
    <property type="project" value="UniProtKB-KW"/>
</dbReference>
<dbReference type="Proteomes" id="UP000004259">
    <property type="component" value="Unassembled WGS sequence"/>
</dbReference>
<dbReference type="eggNOG" id="COG2148">
    <property type="taxonomic scope" value="Bacteria"/>
</dbReference>
<evidence type="ECO:0000256" key="2">
    <source>
        <dbReference type="SAM" id="Phobius"/>
    </source>
</evidence>
<comment type="similarity">
    <text evidence="1">Belongs to the bacterial sugar transferase family.</text>
</comment>
<gene>
    <name evidence="4" type="ORF">CUS_5340</name>
</gene>
<dbReference type="InterPro" id="IPR003362">
    <property type="entry name" value="Bact_transf"/>
</dbReference>
<comment type="caution">
    <text evidence="4">The sequence shown here is derived from an EMBL/GenBank/DDBJ whole genome shotgun (WGS) entry which is preliminary data.</text>
</comment>
<keyword evidence="4" id="KW-0328">Glycosyltransferase</keyword>
<reference evidence="4 5" key="1">
    <citation type="submission" date="2011-02" db="EMBL/GenBank/DDBJ databases">
        <authorList>
            <person name="Nelson K.E."/>
            <person name="Sutton G."/>
            <person name="Torralba M."/>
            <person name="Durkin S."/>
            <person name="Harkins D."/>
            <person name="Montgomery R."/>
            <person name="Ziemer C."/>
            <person name="Klaassens E."/>
            <person name="Ocuiv P."/>
            <person name="Morrison M."/>
        </authorList>
    </citation>
    <scope>NUCLEOTIDE SEQUENCE [LARGE SCALE GENOMIC DNA]</scope>
    <source>
        <strain evidence="4 5">8</strain>
    </source>
</reference>
<evidence type="ECO:0000313" key="5">
    <source>
        <dbReference type="Proteomes" id="UP000004259"/>
    </source>
</evidence>
<feature type="transmembrane region" description="Helical" evidence="2">
    <location>
        <begin position="6"/>
        <end position="24"/>
    </location>
</feature>
<accession>E9S8K1</accession>
<keyword evidence="5" id="KW-1185">Reference proteome</keyword>
<proteinExistence type="inferred from homology"/>
<feature type="transmembrane region" description="Helical" evidence="2">
    <location>
        <begin position="56"/>
        <end position="77"/>
    </location>
</feature>